<dbReference type="RefSeq" id="WP_152765304.1">
    <property type="nucleotide sequence ID" value="NZ_WHLY01000002.1"/>
</dbReference>
<dbReference type="SUPFAM" id="SSF55486">
    <property type="entry name" value="Metalloproteases ('zincins'), catalytic domain"/>
    <property type="match status" value="1"/>
</dbReference>
<evidence type="ECO:0000313" key="3">
    <source>
        <dbReference type="EMBL" id="MPR36957.1"/>
    </source>
</evidence>
<dbReference type="GO" id="GO:0016020">
    <property type="term" value="C:membrane"/>
    <property type="evidence" value="ECO:0007669"/>
    <property type="project" value="TreeGrafter"/>
</dbReference>
<feature type="domain" description="Peptidase M1 membrane alanine aminopeptidase" evidence="2">
    <location>
        <begin position="499"/>
        <end position="690"/>
    </location>
</feature>
<keyword evidence="1" id="KW-0812">Transmembrane</keyword>
<keyword evidence="1" id="KW-1133">Transmembrane helix</keyword>
<dbReference type="GO" id="GO:0008270">
    <property type="term" value="F:zinc ion binding"/>
    <property type="evidence" value="ECO:0007669"/>
    <property type="project" value="InterPro"/>
</dbReference>
<dbReference type="Pfam" id="PF01433">
    <property type="entry name" value="Peptidase_M1"/>
    <property type="match status" value="1"/>
</dbReference>
<accession>A0A7C9BM02</accession>
<proteinExistence type="predicted"/>
<dbReference type="PANTHER" id="PTHR11533">
    <property type="entry name" value="PROTEASE M1 ZINC METALLOPROTEASE"/>
    <property type="match status" value="1"/>
</dbReference>
<dbReference type="InterPro" id="IPR014782">
    <property type="entry name" value="Peptidase_M1_dom"/>
</dbReference>
<dbReference type="AlphaFoldDB" id="A0A7C9BM02"/>
<name>A0A7C9BM02_9BACT</name>
<dbReference type="Pfam" id="PF12730">
    <property type="entry name" value="ABC2_membrane_4"/>
    <property type="match status" value="1"/>
</dbReference>
<comment type="caution">
    <text evidence="3">The sequence shown here is derived from an EMBL/GenBank/DDBJ whole genome shotgun (WGS) entry which is preliminary data.</text>
</comment>
<dbReference type="PANTHER" id="PTHR11533:SF174">
    <property type="entry name" value="PUROMYCIN-SENSITIVE AMINOPEPTIDASE-RELATED"/>
    <property type="match status" value="1"/>
</dbReference>
<dbReference type="InterPro" id="IPR050344">
    <property type="entry name" value="Peptidase_M1_aminopeptidases"/>
</dbReference>
<evidence type="ECO:0000313" key="4">
    <source>
        <dbReference type="Proteomes" id="UP000479293"/>
    </source>
</evidence>
<feature type="transmembrane region" description="Helical" evidence="1">
    <location>
        <begin position="76"/>
        <end position="99"/>
    </location>
</feature>
<reference evidence="3 4" key="1">
    <citation type="submission" date="2019-10" db="EMBL/GenBank/DDBJ databases">
        <title>Draft Genome Sequence of Cytophagaceae sp. SJW1-29.</title>
        <authorList>
            <person name="Choi A."/>
        </authorList>
    </citation>
    <scope>NUCLEOTIDE SEQUENCE [LARGE SCALE GENOMIC DNA]</scope>
    <source>
        <strain evidence="3 4">SJW1-29</strain>
    </source>
</reference>
<dbReference type="InterPro" id="IPR027268">
    <property type="entry name" value="Peptidase_M4/M1_CTD_sf"/>
</dbReference>
<sequence>MIPLLIMYFAGELVWRERDAGLSDIIDAAPVPDWALLSGKFLGLTLTIVAWMVLLMIGGIGMQLHLDYHNFEIDLYLQVLFGLQLADYLLFALLALVVHVMANQKYIGYLVVLLLYSFMAFSSHFGVEHPMLIFGADPGWWYTDMRGFGPTLGPWLWFKLYWVAWGILLAVAGRLLWVRGSDQRLSYRIQSAKRRFTPSTIWIATVGVGFVLTLGSFIFYNTNVRNEYLTTADLLEKKAEYERRYGQYLQTPHPQLTATRLHVELYPDRQEAVIRGTYTLVNKEAVSLDTIHIGSALGVEFREVSFSRPAVGVVIGKKLHHHIYRLNQPLQPGGSFQVNFVVYYKPHGFRHSGTNDLVVENGTYFTNYDLLPTIGYQRHREIMDAVVRKKYTLPARPVLPSLEDQQARKKPFSTDQTTFEAIVGTAQDEVVVAPGKLLKTWTEGGRCYFHYLTDAPIGSEYAILSGKYAVRESQWNNVAIRVYYHPGHARNIDRMLRSVQASLAYYTAQFGPYPFGHLTVVERAGPGAGATADAGIIYYGEQYALMNPDDSPDGFDLPYYILAHEVAHQWWGMARLTPAYVEGAGVLIEGLAVYSGMQVLERSYGEGHLQRYVDFLHSFYEMPRSGATATLLRANEEFLYYRKGGLALHALSKYIGKEKVNAALRRLLQKHDAGEVPLPATPDLYRELQNITPDSLHYLLHDLFEQNTYWRLKTKQLAVKQNKAGSWQVTMRVQAQKVIVDRTGHEKEVPMEDWLEVGLYEEGKGTSEPLYLRMHRIRSGEQTIQVTVPRTPARGGIDPNHLMIDLRLDDNMMHMDG</sequence>
<dbReference type="GO" id="GO:0005737">
    <property type="term" value="C:cytoplasm"/>
    <property type="evidence" value="ECO:0007669"/>
    <property type="project" value="TreeGrafter"/>
</dbReference>
<organism evidence="3 4">
    <name type="scientific">Salmonirosea aquatica</name>
    <dbReference type="NCBI Taxonomy" id="2654236"/>
    <lineage>
        <taxon>Bacteria</taxon>
        <taxon>Pseudomonadati</taxon>
        <taxon>Bacteroidota</taxon>
        <taxon>Cytophagia</taxon>
        <taxon>Cytophagales</taxon>
        <taxon>Spirosomataceae</taxon>
        <taxon>Salmonirosea</taxon>
    </lineage>
</organism>
<protein>
    <recommendedName>
        <fullName evidence="2">Peptidase M1 membrane alanine aminopeptidase domain-containing protein</fullName>
    </recommendedName>
</protein>
<gene>
    <name evidence="3" type="ORF">GBK04_27390</name>
</gene>
<dbReference type="GO" id="GO:0070006">
    <property type="term" value="F:metalloaminopeptidase activity"/>
    <property type="evidence" value="ECO:0007669"/>
    <property type="project" value="TreeGrafter"/>
</dbReference>
<evidence type="ECO:0000259" key="2">
    <source>
        <dbReference type="Pfam" id="PF01433"/>
    </source>
</evidence>
<evidence type="ECO:0000256" key="1">
    <source>
        <dbReference type="SAM" id="Phobius"/>
    </source>
</evidence>
<dbReference type="GO" id="GO:0042277">
    <property type="term" value="F:peptide binding"/>
    <property type="evidence" value="ECO:0007669"/>
    <property type="project" value="TreeGrafter"/>
</dbReference>
<dbReference type="EMBL" id="WHLY01000002">
    <property type="protein sequence ID" value="MPR36957.1"/>
    <property type="molecule type" value="Genomic_DNA"/>
</dbReference>
<keyword evidence="1" id="KW-0472">Membrane</keyword>
<dbReference type="Proteomes" id="UP000479293">
    <property type="component" value="Unassembled WGS sequence"/>
</dbReference>
<keyword evidence="4" id="KW-1185">Reference proteome</keyword>
<feature type="transmembrane region" description="Helical" evidence="1">
    <location>
        <begin position="41"/>
        <end position="64"/>
    </location>
</feature>
<feature type="transmembrane region" description="Helical" evidence="1">
    <location>
        <begin position="106"/>
        <end position="127"/>
    </location>
</feature>
<feature type="transmembrane region" description="Helical" evidence="1">
    <location>
        <begin position="160"/>
        <end position="178"/>
    </location>
</feature>
<feature type="transmembrane region" description="Helical" evidence="1">
    <location>
        <begin position="199"/>
        <end position="220"/>
    </location>
</feature>
<dbReference type="GO" id="GO:0005615">
    <property type="term" value="C:extracellular space"/>
    <property type="evidence" value="ECO:0007669"/>
    <property type="project" value="TreeGrafter"/>
</dbReference>
<dbReference type="Gene3D" id="1.10.390.10">
    <property type="entry name" value="Neutral Protease Domain 2"/>
    <property type="match status" value="1"/>
</dbReference>
<dbReference type="GO" id="GO:0043171">
    <property type="term" value="P:peptide catabolic process"/>
    <property type="evidence" value="ECO:0007669"/>
    <property type="project" value="TreeGrafter"/>
</dbReference>